<feature type="compositionally biased region" description="Basic and acidic residues" evidence="1">
    <location>
        <begin position="1"/>
        <end position="21"/>
    </location>
</feature>
<dbReference type="Proteomes" id="UP000807504">
    <property type="component" value="Unassembled WGS sequence"/>
</dbReference>
<proteinExistence type="predicted"/>
<dbReference type="PANTHER" id="PTHR47331">
    <property type="entry name" value="PHD-TYPE DOMAIN-CONTAINING PROTEIN"/>
    <property type="match status" value="1"/>
</dbReference>
<reference evidence="2" key="2">
    <citation type="submission" date="2020-06" db="EMBL/GenBank/DDBJ databases">
        <authorList>
            <person name="Sheffer M."/>
        </authorList>
    </citation>
    <scope>NUCLEOTIDE SEQUENCE</scope>
</reference>
<evidence type="ECO:0000256" key="1">
    <source>
        <dbReference type="SAM" id="MobiDB-lite"/>
    </source>
</evidence>
<organism evidence="2 3">
    <name type="scientific">Argiope bruennichi</name>
    <name type="common">Wasp spider</name>
    <name type="synonym">Aranea bruennichi</name>
    <dbReference type="NCBI Taxonomy" id="94029"/>
    <lineage>
        <taxon>Eukaryota</taxon>
        <taxon>Metazoa</taxon>
        <taxon>Ecdysozoa</taxon>
        <taxon>Arthropoda</taxon>
        <taxon>Chelicerata</taxon>
        <taxon>Arachnida</taxon>
        <taxon>Araneae</taxon>
        <taxon>Araneomorphae</taxon>
        <taxon>Entelegynae</taxon>
        <taxon>Araneoidea</taxon>
        <taxon>Araneidae</taxon>
        <taxon>Argiope</taxon>
    </lineage>
</organism>
<dbReference type="AlphaFoldDB" id="A0A8T0FA76"/>
<comment type="caution">
    <text evidence="2">The sequence shown here is derived from an EMBL/GenBank/DDBJ whole genome shotgun (WGS) entry which is preliminary data.</text>
</comment>
<feature type="region of interest" description="Disordered" evidence="1">
    <location>
        <begin position="1"/>
        <end position="27"/>
    </location>
</feature>
<accession>A0A8T0FA76</accession>
<dbReference type="PANTHER" id="PTHR47331:SF1">
    <property type="entry name" value="GAG-LIKE PROTEIN"/>
    <property type="match status" value="1"/>
</dbReference>
<evidence type="ECO:0000313" key="2">
    <source>
        <dbReference type="EMBL" id="KAF8788157.1"/>
    </source>
</evidence>
<protein>
    <submittedName>
        <fullName evidence="2">Uncharacterized protein</fullName>
    </submittedName>
</protein>
<dbReference type="EMBL" id="JABXBU010000015">
    <property type="protein sequence ID" value="KAF8788157.1"/>
    <property type="molecule type" value="Genomic_DNA"/>
</dbReference>
<evidence type="ECO:0000313" key="3">
    <source>
        <dbReference type="Proteomes" id="UP000807504"/>
    </source>
</evidence>
<name>A0A8T0FA76_ARGBR</name>
<sequence>MSIKEKELVMDEKEKDKLDKLKKQRSSHRGQVTKLISKIKTRLDEPEVEMNELGLLVQLQTKDEQMKSIDSKIENLLEWSHCPGKENTADILSRSISASDLAQNSLWWHGPPWLSQPSEFWPSKVENEKPIGDLEIRNEVEIISQLELGSYTATELAEAELDWVKYEQNLVYSSELECIKNGKQISKKSSLYYFAPFLDKTDVLRVRGRLEESELPDNEIHPILLPKQSKFSESPFLALKK</sequence>
<keyword evidence="3" id="KW-1185">Reference proteome</keyword>
<gene>
    <name evidence="2" type="ORF">HNY73_009689</name>
</gene>
<reference evidence="2" key="1">
    <citation type="journal article" date="2020" name="bioRxiv">
        <title>Chromosome-level reference genome of the European wasp spider Argiope bruennichi: a resource for studies on range expansion and evolutionary adaptation.</title>
        <authorList>
            <person name="Sheffer M.M."/>
            <person name="Hoppe A."/>
            <person name="Krehenwinkel H."/>
            <person name="Uhl G."/>
            <person name="Kuss A.W."/>
            <person name="Jensen L."/>
            <person name="Jensen C."/>
            <person name="Gillespie R.G."/>
            <person name="Hoff K.J."/>
            <person name="Prost S."/>
        </authorList>
    </citation>
    <scope>NUCLEOTIDE SEQUENCE</scope>
</reference>